<comment type="caution">
    <text evidence="1">The sequence shown here is derived from an EMBL/GenBank/DDBJ whole genome shotgun (WGS) entry which is preliminary data.</text>
</comment>
<evidence type="ECO:0000313" key="1">
    <source>
        <dbReference type="EMBL" id="KAJ7381938.1"/>
    </source>
</evidence>
<evidence type="ECO:0000313" key="2">
    <source>
        <dbReference type="Proteomes" id="UP001163046"/>
    </source>
</evidence>
<protein>
    <submittedName>
        <fullName evidence="1">Uncharacterized protein</fullName>
    </submittedName>
</protein>
<dbReference type="AlphaFoldDB" id="A0A9W9ZJP1"/>
<dbReference type="Proteomes" id="UP001163046">
    <property type="component" value="Unassembled WGS sequence"/>
</dbReference>
<dbReference type="EMBL" id="MU825960">
    <property type="protein sequence ID" value="KAJ7381938.1"/>
    <property type="molecule type" value="Genomic_DNA"/>
</dbReference>
<accession>A0A9W9ZJP1</accession>
<feature type="non-terminal residue" evidence="1">
    <location>
        <position position="1"/>
    </location>
</feature>
<gene>
    <name evidence="1" type="ORF">OS493_038177</name>
</gene>
<sequence>LTEHMAFFQRANTFSTSLGKGANVSVGGCNTSCIAFLILAYPIIPLSVQSVTKCCSIGGYRSGG</sequence>
<organism evidence="1 2">
    <name type="scientific">Desmophyllum pertusum</name>
    <dbReference type="NCBI Taxonomy" id="174260"/>
    <lineage>
        <taxon>Eukaryota</taxon>
        <taxon>Metazoa</taxon>
        <taxon>Cnidaria</taxon>
        <taxon>Anthozoa</taxon>
        <taxon>Hexacorallia</taxon>
        <taxon>Scleractinia</taxon>
        <taxon>Caryophylliina</taxon>
        <taxon>Caryophylliidae</taxon>
        <taxon>Desmophyllum</taxon>
    </lineage>
</organism>
<proteinExistence type="predicted"/>
<reference evidence="1" key="1">
    <citation type="submission" date="2023-01" db="EMBL/GenBank/DDBJ databases">
        <title>Genome assembly of the deep-sea coral Lophelia pertusa.</title>
        <authorList>
            <person name="Herrera S."/>
            <person name="Cordes E."/>
        </authorList>
    </citation>
    <scope>NUCLEOTIDE SEQUENCE</scope>
    <source>
        <strain evidence="1">USNM1676648</strain>
        <tissue evidence="1">Polyp</tissue>
    </source>
</reference>
<keyword evidence="2" id="KW-1185">Reference proteome</keyword>
<name>A0A9W9ZJP1_9CNID</name>